<protein>
    <submittedName>
        <fullName evidence="6">F-box family protein</fullName>
    </submittedName>
</protein>
<dbReference type="Proteomes" id="UP000325081">
    <property type="component" value="Unassembled WGS sequence"/>
</dbReference>
<evidence type="ECO:0000259" key="5">
    <source>
        <dbReference type="Pfam" id="PF07734"/>
    </source>
</evidence>
<dbReference type="OrthoDB" id="1266170at2759"/>
<dbReference type="GO" id="GO:0003714">
    <property type="term" value="F:transcription corepressor activity"/>
    <property type="evidence" value="ECO:0007669"/>
    <property type="project" value="TreeGrafter"/>
</dbReference>
<dbReference type="PANTHER" id="PTHR15111:SF0">
    <property type="entry name" value="UNCONVENTIONAL PREFOLDIN RPB5 INTERACTOR 1"/>
    <property type="match status" value="1"/>
</dbReference>
<feature type="compositionally biased region" description="Polar residues" evidence="4">
    <location>
        <begin position="163"/>
        <end position="177"/>
    </location>
</feature>
<comment type="subcellular location">
    <subcellularLocation>
        <location evidence="1">Nucleus</location>
    </subcellularLocation>
</comment>
<feature type="region of interest" description="Disordered" evidence="4">
    <location>
        <begin position="1"/>
        <end position="22"/>
    </location>
</feature>
<feature type="domain" description="F-box associated beta-propeller type 1" evidence="5">
    <location>
        <begin position="369"/>
        <end position="600"/>
    </location>
</feature>
<accession>A0A5A7P108</accession>
<dbReference type="EMBL" id="BKCP01000891">
    <property type="protein sequence ID" value="GER26178.1"/>
    <property type="molecule type" value="Genomic_DNA"/>
</dbReference>
<dbReference type="Pfam" id="PF02996">
    <property type="entry name" value="Prefoldin"/>
    <property type="match status" value="1"/>
</dbReference>
<keyword evidence="7" id="KW-1185">Reference proteome</keyword>
<dbReference type="PANTHER" id="PTHR15111">
    <property type="entry name" value="RNA POLYMERASE II SUBUNIT 5-MEDIATING PROTEIN NNX3"/>
    <property type="match status" value="1"/>
</dbReference>
<dbReference type="InterPro" id="IPR017451">
    <property type="entry name" value="F-box-assoc_interact_dom"/>
</dbReference>
<evidence type="ECO:0000256" key="1">
    <source>
        <dbReference type="ARBA" id="ARBA00004123"/>
    </source>
</evidence>
<dbReference type="GO" id="GO:0003682">
    <property type="term" value="F:chromatin binding"/>
    <property type="evidence" value="ECO:0007669"/>
    <property type="project" value="TreeGrafter"/>
</dbReference>
<dbReference type="InterPro" id="IPR009053">
    <property type="entry name" value="Prefoldin"/>
</dbReference>
<dbReference type="AlphaFoldDB" id="A0A5A7P108"/>
<dbReference type="InterPro" id="IPR006527">
    <property type="entry name" value="F-box-assoc_dom_typ1"/>
</dbReference>
<dbReference type="GO" id="GO:0005634">
    <property type="term" value="C:nucleus"/>
    <property type="evidence" value="ECO:0007669"/>
    <property type="project" value="UniProtKB-SubCell"/>
</dbReference>
<comment type="similarity">
    <text evidence="3">Belongs to the RNA polymerase II subunit 5-mediating protein family.</text>
</comment>
<dbReference type="Pfam" id="PF07734">
    <property type="entry name" value="FBA_1"/>
    <property type="match status" value="1"/>
</dbReference>
<evidence type="ECO:0000256" key="4">
    <source>
        <dbReference type="SAM" id="MobiDB-lite"/>
    </source>
</evidence>
<proteinExistence type="inferred from homology"/>
<keyword evidence="2" id="KW-0539">Nucleus</keyword>
<dbReference type="GO" id="GO:0009409">
    <property type="term" value="P:response to cold"/>
    <property type="evidence" value="ECO:0007669"/>
    <property type="project" value="UniProtKB-ARBA"/>
</dbReference>
<feature type="compositionally biased region" description="Polar residues" evidence="4">
    <location>
        <begin position="228"/>
        <end position="243"/>
    </location>
</feature>
<organism evidence="6 7">
    <name type="scientific">Striga asiatica</name>
    <name type="common">Asiatic witchweed</name>
    <name type="synonym">Buchnera asiatica</name>
    <dbReference type="NCBI Taxonomy" id="4170"/>
    <lineage>
        <taxon>Eukaryota</taxon>
        <taxon>Viridiplantae</taxon>
        <taxon>Streptophyta</taxon>
        <taxon>Embryophyta</taxon>
        <taxon>Tracheophyta</taxon>
        <taxon>Spermatophyta</taxon>
        <taxon>Magnoliopsida</taxon>
        <taxon>eudicotyledons</taxon>
        <taxon>Gunneridae</taxon>
        <taxon>Pentapetalae</taxon>
        <taxon>asterids</taxon>
        <taxon>lamiids</taxon>
        <taxon>Lamiales</taxon>
        <taxon>Orobanchaceae</taxon>
        <taxon>Buchnereae</taxon>
        <taxon>Striga</taxon>
    </lineage>
</organism>
<dbReference type="InterPro" id="IPR052255">
    <property type="entry name" value="RNA_pol_II_subunit5-mediator"/>
</dbReference>
<feature type="region of interest" description="Disordered" evidence="4">
    <location>
        <begin position="801"/>
        <end position="841"/>
    </location>
</feature>
<reference evidence="7" key="1">
    <citation type="journal article" date="2019" name="Curr. Biol.">
        <title>Genome Sequence of Striga asiatica Provides Insight into the Evolution of Plant Parasitism.</title>
        <authorList>
            <person name="Yoshida S."/>
            <person name="Kim S."/>
            <person name="Wafula E.K."/>
            <person name="Tanskanen J."/>
            <person name="Kim Y.M."/>
            <person name="Honaas L."/>
            <person name="Yang Z."/>
            <person name="Spallek T."/>
            <person name="Conn C.E."/>
            <person name="Ichihashi Y."/>
            <person name="Cheong K."/>
            <person name="Cui S."/>
            <person name="Der J.P."/>
            <person name="Gundlach H."/>
            <person name="Jiao Y."/>
            <person name="Hori C."/>
            <person name="Ishida J.K."/>
            <person name="Kasahara H."/>
            <person name="Kiba T."/>
            <person name="Kim M.S."/>
            <person name="Koo N."/>
            <person name="Laohavisit A."/>
            <person name="Lee Y.H."/>
            <person name="Lumba S."/>
            <person name="McCourt P."/>
            <person name="Mortimer J.C."/>
            <person name="Mutuku J.M."/>
            <person name="Nomura T."/>
            <person name="Sasaki-Sekimoto Y."/>
            <person name="Seto Y."/>
            <person name="Wang Y."/>
            <person name="Wakatake T."/>
            <person name="Sakakibara H."/>
            <person name="Demura T."/>
            <person name="Yamaguchi S."/>
            <person name="Yoneyama K."/>
            <person name="Manabe R.I."/>
            <person name="Nelson D.C."/>
            <person name="Schulman A.H."/>
            <person name="Timko M.P."/>
            <person name="dePamphilis C.W."/>
            <person name="Choi D."/>
            <person name="Shirasu K."/>
        </authorList>
    </citation>
    <scope>NUCLEOTIDE SEQUENCE [LARGE SCALE GENOMIC DNA]</scope>
    <source>
        <strain evidence="7">cv. UVA1</strain>
    </source>
</reference>
<gene>
    <name evidence="6" type="ORF">STAS_01819</name>
</gene>
<name>A0A5A7P108_STRAF</name>
<feature type="compositionally biased region" description="Basic and acidic residues" evidence="4">
    <location>
        <begin position="178"/>
        <end position="187"/>
    </location>
</feature>
<feature type="compositionally biased region" description="Basic and acidic residues" evidence="4">
    <location>
        <begin position="195"/>
        <end position="227"/>
    </location>
</feature>
<dbReference type="NCBIfam" id="TIGR01640">
    <property type="entry name" value="F_box_assoc_1"/>
    <property type="match status" value="1"/>
</dbReference>
<dbReference type="Gene3D" id="1.10.287.370">
    <property type="match status" value="1"/>
</dbReference>
<dbReference type="GO" id="GO:0019212">
    <property type="term" value="F:phosphatase inhibitor activity"/>
    <property type="evidence" value="ECO:0007669"/>
    <property type="project" value="TreeGrafter"/>
</dbReference>
<evidence type="ECO:0000313" key="6">
    <source>
        <dbReference type="EMBL" id="GER26178.1"/>
    </source>
</evidence>
<dbReference type="CDD" id="cd23159">
    <property type="entry name" value="Prefoldin_URI1"/>
    <property type="match status" value="1"/>
</dbReference>
<evidence type="ECO:0000313" key="7">
    <source>
        <dbReference type="Proteomes" id="UP000325081"/>
    </source>
</evidence>
<dbReference type="GO" id="GO:0000122">
    <property type="term" value="P:negative regulation of transcription by RNA polymerase II"/>
    <property type="evidence" value="ECO:0007669"/>
    <property type="project" value="TreeGrafter"/>
</dbReference>
<dbReference type="InterPro" id="IPR004127">
    <property type="entry name" value="Prefoldin_subunit_alpha"/>
</dbReference>
<feature type="compositionally biased region" description="Basic and acidic residues" evidence="4">
    <location>
        <begin position="829"/>
        <end position="841"/>
    </location>
</feature>
<comment type="caution">
    <text evidence="6">The sequence shown here is derived from an EMBL/GenBank/DDBJ whole genome shotgun (WGS) entry which is preliminary data.</text>
</comment>
<sequence length="841" mass="94452">MEKKGTVTQLSSMFPPDEAQKASKRVQEVIDERQQQLNQLRGFVDDNVSLINLVQKLPDETHHNIMCLSACHRVPFGKAAFFPGRLIHTNEFLVLLGEGYYADRTSKQTIEILKRRGKGLETQIESLKAIMLDLKTEASFFDTTANESAEGIVEIREDYVEVDSSQTPVGYESTDSASLERDGKKEDADEDDDEEFRRMQRRMDELEKEEAAAERANDESNEDERSQNEPASVINQTSINQKVRSSKVEALEVAAVSKDGPSNMDDPRPDNTIMNEALEPSRVEENVQSPLTSASMAFTGTIVEHPHNVDFHLAGQQSGTRGSKPVSRRDVITNKRVISLLKRDGHHYTFVDQYLPTFLNEMFGHVRLIGPCNGIVCLYGFPDNIALWNPSIRDFKKLPLSLASRPHNAKVRGGDVGVGFDSKTRDLKVLQILFCVSQEDGLIYHVEIYSLRTNSWKKYKGNVPANIMYHNLWSMVYKNGTFCWWAQDKNVEVILSFDMGKETFQTTPLPSKIDDVLGGQHKSTRAIMPLKESLAMVVYCPQALDKVFDVWVMNELGGNGESWSKIASIGPLSRVERPLGFWNNDDIIFESNVGELVVYNRVDEDIKNLEVYGKRSRLEIHIRPITSTQITHHPNKLTTSTRATTLLKSSRRNLGRFIIPNTRPTKTTFTLIPRFALPSPILLHRWAHLTKPITTNKPAAHLHYRSPANRAVGVGPEPRVDARQVEGVATLGQQPQRLVLLKLAQAHGTIAARGQILPPFVLKHGNRVYDRVRQAHGSYMPHVMVDRAGLTFELVDQEVVPAGRRGSGRAPPPPPPRSAPADGEIDEGEKEKEKKKADGED</sequence>
<evidence type="ECO:0000256" key="3">
    <source>
        <dbReference type="ARBA" id="ARBA00038295"/>
    </source>
</evidence>
<dbReference type="GO" id="GO:0006457">
    <property type="term" value="P:protein folding"/>
    <property type="evidence" value="ECO:0007669"/>
    <property type="project" value="UniProtKB-ARBA"/>
</dbReference>
<feature type="compositionally biased region" description="Polar residues" evidence="4">
    <location>
        <begin position="1"/>
        <end position="12"/>
    </location>
</feature>
<feature type="region of interest" description="Disordered" evidence="4">
    <location>
        <begin position="163"/>
        <end position="245"/>
    </location>
</feature>
<evidence type="ECO:0000256" key="2">
    <source>
        <dbReference type="ARBA" id="ARBA00023242"/>
    </source>
</evidence>
<dbReference type="SUPFAM" id="SSF46579">
    <property type="entry name" value="Prefoldin"/>
    <property type="match status" value="1"/>
</dbReference>